<keyword evidence="2" id="KW-1133">Transmembrane helix</keyword>
<feature type="compositionally biased region" description="Gly residues" evidence="1">
    <location>
        <begin position="182"/>
        <end position="198"/>
    </location>
</feature>
<evidence type="ECO:0000313" key="3">
    <source>
        <dbReference type="EMBL" id="MEV0967153.1"/>
    </source>
</evidence>
<comment type="caution">
    <text evidence="3">The sequence shown here is derived from an EMBL/GenBank/DDBJ whole genome shotgun (WGS) entry which is preliminary data.</text>
</comment>
<organism evidence="3 4">
    <name type="scientific">Microtetraspora glauca</name>
    <dbReference type="NCBI Taxonomy" id="1996"/>
    <lineage>
        <taxon>Bacteria</taxon>
        <taxon>Bacillati</taxon>
        <taxon>Actinomycetota</taxon>
        <taxon>Actinomycetes</taxon>
        <taxon>Streptosporangiales</taxon>
        <taxon>Streptosporangiaceae</taxon>
        <taxon>Microtetraspora</taxon>
    </lineage>
</organism>
<feature type="region of interest" description="Disordered" evidence="1">
    <location>
        <begin position="1"/>
        <end position="259"/>
    </location>
</feature>
<keyword evidence="4" id="KW-1185">Reference proteome</keyword>
<gene>
    <name evidence="3" type="ORF">AB0I59_00860</name>
</gene>
<feature type="transmembrane region" description="Helical" evidence="2">
    <location>
        <begin position="267"/>
        <end position="288"/>
    </location>
</feature>
<evidence type="ECO:0000256" key="2">
    <source>
        <dbReference type="SAM" id="Phobius"/>
    </source>
</evidence>
<dbReference type="EMBL" id="JBFALK010000001">
    <property type="protein sequence ID" value="MEV0967153.1"/>
    <property type="molecule type" value="Genomic_DNA"/>
</dbReference>
<evidence type="ECO:0000256" key="1">
    <source>
        <dbReference type="SAM" id="MobiDB-lite"/>
    </source>
</evidence>
<sequence>MGYPGDQPYRQPYLPQGEPPTTDRPTERRQAPYGSASGQDASAFDPWRRPQRDGAQQARPQAGGWGPGGQPESGQGGTWGPGPSQPGGAAGGWGPGGTPSGGPDAGAQPGASPWGPGGTRPGSPLSESRRPEGEPAGSAPGAVGATGQAGGSQPGDFAVGGPQSGGFAPGSPQSGGFAPGSPQGGGFASASPQGGGFAPGSPQPGGQPSGHPQPGGPESGGSLPGDPHGRQSPASGEPPRAERRAAAESSEPPWDPYGPVPFWRRPLVLVLAGLALIAALFAGLWVAASREQPVRAVPTPTPTPMVSTGPTSKYGYAGSRTTDKSPLTATELFGQKKVTSGTRSYLRTKVNKEKKCADGVSGTKITKALKDGRCTQLIRASYRDSKGTIIGTVGVANLKTTTAAKKVASAGGGKERQDFLKPLPGTDDITKFLGTGDAYAGGWIHGHYTVLLWFQFKDGHNPSKTELKRLYQAAMDITEKTVFPALDTRSLTGGRG</sequence>
<feature type="compositionally biased region" description="Low complexity" evidence="1">
    <location>
        <begin position="169"/>
        <end position="181"/>
    </location>
</feature>
<feature type="region of interest" description="Disordered" evidence="1">
    <location>
        <begin position="297"/>
        <end position="321"/>
    </location>
</feature>
<evidence type="ECO:0008006" key="5">
    <source>
        <dbReference type="Google" id="ProtNLM"/>
    </source>
</evidence>
<proteinExistence type="predicted"/>
<keyword evidence="2" id="KW-0812">Transmembrane</keyword>
<feature type="compositionally biased region" description="Gly residues" evidence="1">
    <location>
        <begin position="88"/>
        <end position="104"/>
    </location>
</feature>
<protein>
    <recommendedName>
        <fullName evidence="5">DUF3558 domain-containing protein</fullName>
    </recommendedName>
</protein>
<evidence type="ECO:0000313" key="4">
    <source>
        <dbReference type="Proteomes" id="UP001551675"/>
    </source>
</evidence>
<name>A0ABV3G6A7_MICGL</name>
<accession>A0ABV3G6A7</accession>
<dbReference type="RefSeq" id="WP_358128734.1">
    <property type="nucleotide sequence ID" value="NZ_JBFALK010000001.1"/>
</dbReference>
<feature type="compositionally biased region" description="Low complexity" evidence="1">
    <location>
        <begin position="297"/>
        <end position="311"/>
    </location>
</feature>
<dbReference type="Proteomes" id="UP001551675">
    <property type="component" value="Unassembled WGS sequence"/>
</dbReference>
<reference evidence="3 4" key="1">
    <citation type="submission" date="2024-06" db="EMBL/GenBank/DDBJ databases">
        <title>The Natural Products Discovery Center: Release of the First 8490 Sequenced Strains for Exploring Actinobacteria Biosynthetic Diversity.</title>
        <authorList>
            <person name="Kalkreuter E."/>
            <person name="Kautsar S.A."/>
            <person name="Yang D."/>
            <person name="Bader C.D."/>
            <person name="Teijaro C.N."/>
            <person name="Fluegel L."/>
            <person name="Davis C.M."/>
            <person name="Simpson J.R."/>
            <person name="Lauterbach L."/>
            <person name="Steele A.D."/>
            <person name="Gui C."/>
            <person name="Meng S."/>
            <person name="Li G."/>
            <person name="Viehrig K."/>
            <person name="Ye F."/>
            <person name="Su P."/>
            <person name="Kiefer A.F."/>
            <person name="Nichols A."/>
            <person name="Cepeda A.J."/>
            <person name="Yan W."/>
            <person name="Fan B."/>
            <person name="Jiang Y."/>
            <person name="Adhikari A."/>
            <person name="Zheng C.-J."/>
            <person name="Schuster L."/>
            <person name="Cowan T.M."/>
            <person name="Smanski M.J."/>
            <person name="Chevrette M.G."/>
            <person name="De Carvalho L.P.S."/>
            <person name="Shen B."/>
        </authorList>
    </citation>
    <scope>NUCLEOTIDE SEQUENCE [LARGE SCALE GENOMIC DNA]</scope>
    <source>
        <strain evidence="3 4">NPDC050100</strain>
    </source>
</reference>
<feature type="compositionally biased region" description="Low complexity" evidence="1">
    <location>
        <begin position="53"/>
        <end position="62"/>
    </location>
</feature>
<feature type="compositionally biased region" description="Gly residues" evidence="1">
    <location>
        <begin position="63"/>
        <end position="80"/>
    </location>
</feature>
<keyword evidence="2" id="KW-0472">Membrane</keyword>